<accession>A0A0A9A0M0</accession>
<dbReference type="EMBL" id="GBRH01253294">
    <property type="protein sequence ID" value="JAD44601.1"/>
    <property type="molecule type" value="Transcribed_RNA"/>
</dbReference>
<sequence length="47" mass="4418">MSGPWPSGAPSSSASPTRSAAAGVTSPSTASSPRSPCPRASSPTCAA</sequence>
<feature type="region of interest" description="Disordered" evidence="1">
    <location>
        <begin position="1"/>
        <end position="47"/>
    </location>
</feature>
<evidence type="ECO:0000313" key="2">
    <source>
        <dbReference type="EMBL" id="JAD44601.1"/>
    </source>
</evidence>
<evidence type="ECO:0000256" key="1">
    <source>
        <dbReference type="SAM" id="MobiDB-lite"/>
    </source>
</evidence>
<name>A0A0A9A0M0_ARUDO</name>
<dbReference type="AlphaFoldDB" id="A0A0A9A0M0"/>
<organism evidence="2">
    <name type="scientific">Arundo donax</name>
    <name type="common">Giant reed</name>
    <name type="synonym">Donax arundinaceus</name>
    <dbReference type="NCBI Taxonomy" id="35708"/>
    <lineage>
        <taxon>Eukaryota</taxon>
        <taxon>Viridiplantae</taxon>
        <taxon>Streptophyta</taxon>
        <taxon>Embryophyta</taxon>
        <taxon>Tracheophyta</taxon>
        <taxon>Spermatophyta</taxon>
        <taxon>Magnoliopsida</taxon>
        <taxon>Liliopsida</taxon>
        <taxon>Poales</taxon>
        <taxon>Poaceae</taxon>
        <taxon>PACMAD clade</taxon>
        <taxon>Arundinoideae</taxon>
        <taxon>Arundineae</taxon>
        <taxon>Arundo</taxon>
    </lineage>
</organism>
<reference evidence="2" key="1">
    <citation type="submission" date="2014-09" db="EMBL/GenBank/DDBJ databases">
        <authorList>
            <person name="Magalhaes I.L.F."/>
            <person name="Oliveira U."/>
            <person name="Santos F.R."/>
            <person name="Vidigal T.H.D.A."/>
            <person name="Brescovit A.D."/>
            <person name="Santos A.J."/>
        </authorList>
    </citation>
    <scope>NUCLEOTIDE SEQUENCE</scope>
    <source>
        <tissue evidence="2">Shoot tissue taken approximately 20 cm above the soil surface</tissue>
    </source>
</reference>
<reference evidence="2" key="2">
    <citation type="journal article" date="2015" name="Data Brief">
        <title>Shoot transcriptome of the giant reed, Arundo donax.</title>
        <authorList>
            <person name="Barrero R.A."/>
            <person name="Guerrero F.D."/>
            <person name="Moolhuijzen P."/>
            <person name="Goolsby J.A."/>
            <person name="Tidwell J."/>
            <person name="Bellgard S.E."/>
            <person name="Bellgard M.I."/>
        </authorList>
    </citation>
    <scope>NUCLEOTIDE SEQUENCE</scope>
    <source>
        <tissue evidence="2">Shoot tissue taken approximately 20 cm above the soil surface</tissue>
    </source>
</reference>
<protein>
    <submittedName>
        <fullName evidence="2">Uncharacterized protein</fullName>
    </submittedName>
</protein>
<proteinExistence type="predicted"/>